<dbReference type="EMBL" id="QXGL01000001">
    <property type="protein sequence ID" value="RSX54406.1"/>
    <property type="molecule type" value="Genomic_DNA"/>
</dbReference>
<evidence type="ECO:0000256" key="3">
    <source>
        <dbReference type="ARBA" id="ARBA00022840"/>
    </source>
</evidence>
<dbReference type="Gene3D" id="3.30.590.20">
    <property type="match status" value="1"/>
</dbReference>
<comment type="caution">
    <text evidence="6">The sequence shown here is derived from an EMBL/GenBank/DDBJ whole genome shotgun (WGS) entry which is preliminary data.</text>
</comment>
<dbReference type="InterPro" id="IPR006336">
    <property type="entry name" value="GCS2"/>
</dbReference>
<sequence length="453" mass="51808">MLLLVRVLSVFRIADRSRRYAPVGYAGRMSTPRISYAHLLAKPNPKHVESLLKFFENGRAKRGTGGFGVEIEHLPVHNADDTAVSYYEPNGIETLLKRLAPYYDESKEYWENGHLVGLAREGVAVSLEPGGQVETSIGVLRQPSDLVSLYSKFRREADPILDELGFRFVNYGYQPKSSFADVPVNPKDRYDAMTDYLGRVGQFGPCMMRCSASTQVSIDFVDEQDAIEKMRLGTVIGPILAYFFRNTPYFEGQTNPYPLLRQRMWDYLDFQRTNVLPGLFDPRYSWEDYAIDVLSTPLMFADLTHTPEAVASGASPKELHRPAFRENAGEVYPDRELNPYEINHIISTHFNDVRLKNFIELRHWDSLPIERAERLTEIIASLFYIPENRDRLESYFEGITESEVYEAKANLQAHGREATPYGQPLDFWKEFLGLEGLLSDVPGDPKHPDVFQE</sequence>
<evidence type="ECO:0000256" key="4">
    <source>
        <dbReference type="ARBA" id="ARBA00048819"/>
    </source>
</evidence>
<gene>
    <name evidence="6" type="ORF">D2E25_0714</name>
</gene>
<reference evidence="6 7" key="1">
    <citation type="submission" date="2018-09" db="EMBL/GenBank/DDBJ databases">
        <title>Characterization of the phylogenetic diversity of five novel species belonging to the genus Bifidobacterium.</title>
        <authorList>
            <person name="Lugli G.A."/>
            <person name="Duranti S."/>
            <person name="Milani C."/>
        </authorList>
    </citation>
    <scope>NUCLEOTIDE SEQUENCE [LARGE SCALE GENOMIC DNA]</scope>
    <source>
        <strain evidence="6 7">2034B</strain>
    </source>
</reference>
<evidence type="ECO:0000256" key="5">
    <source>
        <dbReference type="PIRNR" id="PIRNR017901"/>
    </source>
</evidence>
<evidence type="ECO:0000256" key="1">
    <source>
        <dbReference type="ARBA" id="ARBA00022598"/>
    </source>
</evidence>
<comment type="similarity">
    <text evidence="5">Belongs to the glutamate--cysteine ligase type 2 family. EgtA subfamily.</text>
</comment>
<dbReference type="PANTHER" id="PTHR34378">
    <property type="entry name" value="GLUTAMATE--CYSTEINE LIGASE, CHLOROPLASTIC"/>
    <property type="match status" value="1"/>
</dbReference>
<keyword evidence="7" id="KW-1185">Reference proteome</keyword>
<dbReference type="Pfam" id="PF04107">
    <property type="entry name" value="GCS2"/>
    <property type="match status" value="1"/>
</dbReference>
<proteinExistence type="inferred from homology"/>
<dbReference type="PANTHER" id="PTHR34378:SF1">
    <property type="entry name" value="GLUTAMATE--CYSTEINE LIGASE, CHLOROPLASTIC"/>
    <property type="match status" value="1"/>
</dbReference>
<keyword evidence="1 5" id="KW-0436">Ligase</keyword>
<organism evidence="6 7">
    <name type="scientific">Bifidobacterium goeldii</name>
    <dbReference type="NCBI Taxonomy" id="2306975"/>
    <lineage>
        <taxon>Bacteria</taxon>
        <taxon>Bacillati</taxon>
        <taxon>Actinomycetota</taxon>
        <taxon>Actinomycetes</taxon>
        <taxon>Bifidobacteriales</taxon>
        <taxon>Bifidobacteriaceae</taxon>
        <taxon>Bifidobacterium</taxon>
    </lineage>
</organism>
<dbReference type="InterPro" id="IPR014746">
    <property type="entry name" value="Gln_synth/guanido_kin_cat_dom"/>
</dbReference>
<dbReference type="SUPFAM" id="SSF55931">
    <property type="entry name" value="Glutamine synthetase/guanido kinase"/>
    <property type="match status" value="1"/>
</dbReference>
<dbReference type="Proteomes" id="UP000287533">
    <property type="component" value="Unassembled WGS sequence"/>
</dbReference>
<dbReference type="PIRSF" id="PIRSF017901">
    <property type="entry name" value="GCL"/>
    <property type="match status" value="1"/>
</dbReference>
<keyword evidence="3 5" id="KW-0067">ATP-binding</keyword>
<accession>A0A430FNL1</accession>
<dbReference type="AlphaFoldDB" id="A0A430FNL1"/>
<evidence type="ECO:0000313" key="7">
    <source>
        <dbReference type="Proteomes" id="UP000287533"/>
    </source>
</evidence>
<evidence type="ECO:0000313" key="6">
    <source>
        <dbReference type="EMBL" id="RSX54406.1"/>
    </source>
</evidence>
<keyword evidence="2 5" id="KW-0547">Nucleotide-binding</keyword>
<comment type="catalytic activity">
    <reaction evidence="4 5">
        <text>L-cysteine + L-glutamate + ATP = gamma-L-glutamyl-L-cysteine + ADP + phosphate + H(+)</text>
        <dbReference type="Rhea" id="RHEA:13285"/>
        <dbReference type="ChEBI" id="CHEBI:15378"/>
        <dbReference type="ChEBI" id="CHEBI:29985"/>
        <dbReference type="ChEBI" id="CHEBI:30616"/>
        <dbReference type="ChEBI" id="CHEBI:35235"/>
        <dbReference type="ChEBI" id="CHEBI:43474"/>
        <dbReference type="ChEBI" id="CHEBI:58173"/>
        <dbReference type="ChEBI" id="CHEBI:456216"/>
        <dbReference type="EC" id="6.3.2.2"/>
    </reaction>
</comment>
<dbReference type="GO" id="GO:0004357">
    <property type="term" value="F:glutamate-cysteine ligase activity"/>
    <property type="evidence" value="ECO:0007669"/>
    <property type="project" value="UniProtKB-UniRule"/>
</dbReference>
<evidence type="ECO:0000256" key="2">
    <source>
        <dbReference type="ARBA" id="ARBA00022741"/>
    </source>
</evidence>
<dbReference type="GO" id="GO:0005524">
    <property type="term" value="F:ATP binding"/>
    <property type="evidence" value="ECO:0007669"/>
    <property type="project" value="UniProtKB-UniRule"/>
</dbReference>
<comment type="function">
    <text evidence="5">Catalyzes the synthesis of gamma-glutamylcysteine (gamma-GC).</text>
</comment>
<dbReference type="InterPro" id="IPR035434">
    <property type="entry name" value="GCL_bact_plant"/>
</dbReference>
<protein>
    <recommendedName>
        <fullName evidence="5">Glutamate--cysteine ligase</fullName>
        <ecNumber evidence="5">6.3.2.2</ecNumber>
    </recommendedName>
</protein>
<dbReference type="GO" id="GO:0006750">
    <property type="term" value="P:glutathione biosynthetic process"/>
    <property type="evidence" value="ECO:0007669"/>
    <property type="project" value="UniProtKB-UniRule"/>
</dbReference>
<name>A0A430FNL1_9BIFI</name>
<dbReference type="EC" id="6.3.2.2" evidence="5"/>